<sequence length="77" mass="8478">RCPISTQSFPLSADGRGEAAAAAIVMPVFDRATCNLPQSQTSFIDFFLREMFSRLARKLADQGQKMLRLKAASCKPL</sequence>
<evidence type="ECO:0000313" key="3">
    <source>
        <dbReference type="WBParaSite" id="maker-unitig_20204-snap-gene-0.3-mRNA-1"/>
    </source>
</evidence>
<evidence type="ECO:0000259" key="1">
    <source>
        <dbReference type="Pfam" id="PF00233"/>
    </source>
</evidence>
<dbReference type="GO" id="GO:0004114">
    <property type="term" value="F:3',5'-cyclic-nucleotide phosphodiesterase activity"/>
    <property type="evidence" value="ECO:0007669"/>
    <property type="project" value="InterPro"/>
</dbReference>
<dbReference type="Gene3D" id="1.10.1300.10">
    <property type="entry name" value="3'5'-cyclic nucleotide phosphodiesterase, catalytic domain"/>
    <property type="match status" value="1"/>
</dbReference>
<dbReference type="GO" id="GO:0007165">
    <property type="term" value="P:signal transduction"/>
    <property type="evidence" value="ECO:0007669"/>
    <property type="project" value="InterPro"/>
</dbReference>
<organism evidence="2 3">
    <name type="scientific">Macrostomum lignano</name>
    <dbReference type="NCBI Taxonomy" id="282301"/>
    <lineage>
        <taxon>Eukaryota</taxon>
        <taxon>Metazoa</taxon>
        <taxon>Spiralia</taxon>
        <taxon>Lophotrochozoa</taxon>
        <taxon>Platyhelminthes</taxon>
        <taxon>Rhabditophora</taxon>
        <taxon>Macrostomorpha</taxon>
        <taxon>Macrostomida</taxon>
        <taxon>Macrostomidae</taxon>
        <taxon>Macrostomum</taxon>
    </lineage>
</organism>
<protein>
    <submittedName>
        <fullName evidence="3">PDEase domain-containing protein</fullName>
    </submittedName>
</protein>
<dbReference type="InterPro" id="IPR002073">
    <property type="entry name" value="PDEase_catalytic_dom"/>
</dbReference>
<feature type="domain" description="PDEase" evidence="1">
    <location>
        <begin position="15"/>
        <end position="66"/>
    </location>
</feature>
<evidence type="ECO:0000313" key="2">
    <source>
        <dbReference type="Proteomes" id="UP000095280"/>
    </source>
</evidence>
<accession>A0A1I8F4G7</accession>
<dbReference type="SUPFAM" id="SSF109604">
    <property type="entry name" value="HD-domain/PDEase-like"/>
    <property type="match status" value="1"/>
</dbReference>
<dbReference type="InterPro" id="IPR036971">
    <property type="entry name" value="PDEase_catalytic_dom_sf"/>
</dbReference>
<name>A0A1I8F4G7_9PLAT</name>
<keyword evidence="2" id="KW-1185">Reference proteome</keyword>
<proteinExistence type="predicted"/>
<dbReference type="Pfam" id="PF00233">
    <property type="entry name" value="PDEase_I"/>
    <property type="match status" value="1"/>
</dbReference>
<dbReference type="Proteomes" id="UP000095280">
    <property type="component" value="Unplaced"/>
</dbReference>
<dbReference type="WBParaSite" id="maker-unitig_20204-snap-gene-0.3-mRNA-1">
    <property type="protein sequence ID" value="maker-unitig_20204-snap-gene-0.3-mRNA-1"/>
    <property type="gene ID" value="maker-unitig_20204-snap-gene-0.3"/>
</dbReference>
<reference evidence="3" key="1">
    <citation type="submission" date="2016-11" db="UniProtKB">
        <authorList>
            <consortium name="WormBaseParasite"/>
        </authorList>
    </citation>
    <scope>IDENTIFICATION</scope>
</reference>
<dbReference type="AlphaFoldDB" id="A0A1I8F4G7"/>